<dbReference type="Gene3D" id="3.30.70.100">
    <property type="match status" value="1"/>
</dbReference>
<dbReference type="RefSeq" id="XP_020109109.1">
    <property type="nucleotide sequence ID" value="XM_020253520.1"/>
</dbReference>
<dbReference type="OrthoDB" id="692882at2759"/>
<protein>
    <submittedName>
        <fullName evidence="2">Uncharacterized protein LOC109724638</fullName>
    </submittedName>
</protein>
<dbReference type="Proteomes" id="UP000515123">
    <property type="component" value="Linkage group 19"/>
</dbReference>
<proteinExistence type="predicted"/>
<dbReference type="InterPro" id="IPR044296">
    <property type="entry name" value="HIPP46"/>
</dbReference>
<reference evidence="2" key="2">
    <citation type="submission" date="2025-08" db="UniProtKB">
        <authorList>
            <consortium name="RefSeq"/>
        </authorList>
    </citation>
    <scope>IDENTIFICATION</scope>
    <source>
        <tissue evidence="2">Leaf</tissue>
    </source>
</reference>
<evidence type="ECO:0000313" key="1">
    <source>
        <dbReference type="Proteomes" id="UP000515123"/>
    </source>
</evidence>
<accession>A0A6P5GMH6</accession>
<dbReference type="AlphaFoldDB" id="A0A6P5GMH6"/>
<sequence length="111" mass="12297">MAKKKVVLKVKLNDPKRRQKTLQIAAGFPGITSASVEDDRIVLVGDGLFDPVTLTNVLRKRVSCCVELISVGEEKEKKKEEKKPAECIVVPPPPYACIVPDYGYDSYCTVM</sequence>
<organism evidence="1 2">
    <name type="scientific">Ananas comosus</name>
    <name type="common">Pineapple</name>
    <name type="synonym">Ananas ananas</name>
    <dbReference type="NCBI Taxonomy" id="4615"/>
    <lineage>
        <taxon>Eukaryota</taxon>
        <taxon>Viridiplantae</taxon>
        <taxon>Streptophyta</taxon>
        <taxon>Embryophyta</taxon>
        <taxon>Tracheophyta</taxon>
        <taxon>Spermatophyta</taxon>
        <taxon>Magnoliopsida</taxon>
        <taxon>Liliopsida</taxon>
        <taxon>Poales</taxon>
        <taxon>Bromeliaceae</taxon>
        <taxon>Bromelioideae</taxon>
        <taxon>Ananas</taxon>
    </lineage>
</organism>
<dbReference type="PANTHER" id="PTHR46371">
    <property type="entry name" value="OS04G0464100 PROTEIN"/>
    <property type="match status" value="1"/>
</dbReference>
<dbReference type="GeneID" id="109724638"/>
<evidence type="ECO:0000313" key="2">
    <source>
        <dbReference type="RefSeq" id="XP_020109109.1"/>
    </source>
</evidence>
<reference evidence="1" key="1">
    <citation type="journal article" date="2015" name="Nat. Genet.">
        <title>The pineapple genome and the evolution of CAM photosynthesis.</title>
        <authorList>
            <person name="Ming R."/>
            <person name="VanBuren R."/>
            <person name="Wai C.M."/>
            <person name="Tang H."/>
            <person name="Schatz M.C."/>
            <person name="Bowers J.E."/>
            <person name="Lyons E."/>
            <person name="Wang M.L."/>
            <person name="Chen J."/>
            <person name="Biggers E."/>
            <person name="Zhang J."/>
            <person name="Huang L."/>
            <person name="Zhang L."/>
            <person name="Miao W."/>
            <person name="Zhang J."/>
            <person name="Ye Z."/>
            <person name="Miao C."/>
            <person name="Lin Z."/>
            <person name="Wang H."/>
            <person name="Zhou H."/>
            <person name="Yim W.C."/>
            <person name="Priest H.D."/>
            <person name="Zheng C."/>
            <person name="Woodhouse M."/>
            <person name="Edger P.P."/>
            <person name="Guyot R."/>
            <person name="Guo H.B."/>
            <person name="Guo H."/>
            <person name="Zheng G."/>
            <person name="Singh R."/>
            <person name="Sharma A."/>
            <person name="Min X."/>
            <person name="Zheng Y."/>
            <person name="Lee H."/>
            <person name="Gurtowski J."/>
            <person name="Sedlazeck F.J."/>
            <person name="Harkess A."/>
            <person name="McKain M.R."/>
            <person name="Liao Z."/>
            <person name="Fang J."/>
            <person name="Liu J."/>
            <person name="Zhang X."/>
            <person name="Zhang Q."/>
            <person name="Hu W."/>
            <person name="Qin Y."/>
            <person name="Wang K."/>
            <person name="Chen L.Y."/>
            <person name="Shirley N."/>
            <person name="Lin Y.R."/>
            <person name="Liu L.Y."/>
            <person name="Hernandez A.G."/>
            <person name="Wright C.L."/>
            <person name="Bulone V."/>
            <person name="Tuskan G.A."/>
            <person name="Heath K."/>
            <person name="Zee F."/>
            <person name="Moore P.H."/>
            <person name="Sunkar R."/>
            <person name="Leebens-Mack J.H."/>
            <person name="Mockler T."/>
            <person name="Bennetzen J.L."/>
            <person name="Freeling M."/>
            <person name="Sankoff D."/>
            <person name="Paterson A.H."/>
            <person name="Zhu X."/>
            <person name="Yang X."/>
            <person name="Smith J.A."/>
            <person name="Cushman J.C."/>
            <person name="Paull R.E."/>
            <person name="Yu Q."/>
        </authorList>
    </citation>
    <scope>NUCLEOTIDE SEQUENCE [LARGE SCALE GENOMIC DNA]</scope>
    <source>
        <strain evidence="1">cv. F153</strain>
    </source>
</reference>
<name>A0A6P5GMH6_ANACO</name>
<gene>
    <name evidence="2" type="primary">LOC109724638</name>
</gene>
<keyword evidence="1" id="KW-1185">Reference proteome</keyword>